<evidence type="ECO:0000313" key="6">
    <source>
        <dbReference type="EMBL" id="TFK28281.1"/>
    </source>
</evidence>
<evidence type="ECO:0000313" key="7">
    <source>
        <dbReference type="Proteomes" id="UP000307440"/>
    </source>
</evidence>
<dbReference type="InterPro" id="IPR011042">
    <property type="entry name" value="6-blade_b-propeller_TolB-like"/>
</dbReference>
<feature type="region of interest" description="Disordered" evidence="2">
    <location>
        <begin position="535"/>
        <end position="578"/>
    </location>
</feature>
<evidence type="ECO:0000259" key="4">
    <source>
        <dbReference type="PROSITE" id="PS50020"/>
    </source>
</evidence>
<evidence type="ECO:0000256" key="2">
    <source>
        <dbReference type="SAM" id="MobiDB-lite"/>
    </source>
</evidence>
<feature type="compositionally biased region" description="Basic and acidic residues" evidence="2">
    <location>
        <begin position="686"/>
        <end position="695"/>
    </location>
</feature>
<dbReference type="EMBL" id="ML210157">
    <property type="protein sequence ID" value="TFK28281.1"/>
    <property type="molecule type" value="Genomic_DNA"/>
</dbReference>
<evidence type="ECO:0000256" key="3">
    <source>
        <dbReference type="SAM" id="SignalP"/>
    </source>
</evidence>
<gene>
    <name evidence="6" type="ORF">FA15DRAFT_701173</name>
</gene>
<feature type="region of interest" description="Disordered" evidence="2">
    <location>
        <begin position="475"/>
        <end position="508"/>
    </location>
</feature>
<dbReference type="InterPro" id="IPR011041">
    <property type="entry name" value="Quinoprot_gluc/sorb_DH_b-prop"/>
</dbReference>
<dbReference type="CDD" id="cd00201">
    <property type="entry name" value="WW"/>
    <property type="match status" value="1"/>
</dbReference>
<dbReference type="Pfam" id="PF00397">
    <property type="entry name" value="WW"/>
    <property type="match status" value="1"/>
</dbReference>
<dbReference type="InterPro" id="IPR001202">
    <property type="entry name" value="WW_dom"/>
</dbReference>
<dbReference type="AlphaFoldDB" id="A0A5C3LIA7"/>
<keyword evidence="1 3" id="KW-0732">Signal</keyword>
<dbReference type="InterPro" id="IPR054539">
    <property type="entry name" value="Beta-prop_PDH"/>
</dbReference>
<dbReference type="Gene3D" id="2.20.70.10">
    <property type="match status" value="1"/>
</dbReference>
<dbReference type="SUPFAM" id="SSF51045">
    <property type="entry name" value="WW domain"/>
    <property type="match status" value="1"/>
</dbReference>
<keyword evidence="7" id="KW-1185">Reference proteome</keyword>
<dbReference type="Gene3D" id="2.120.10.30">
    <property type="entry name" value="TolB, C-terminal domain"/>
    <property type="match status" value="1"/>
</dbReference>
<dbReference type="PROSITE" id="PS01159">
    <property type="entry name" value="WW_DOMAIN_1"/>
    <property type="match status" value="1"/>
</dbReference>
<protein>
    <submittedName>
        <fullName evidence="6">Soluble quino protein glucose dehydrogenase</fullName>
    </submittedName>
</protein>
<dbReference type="GO" id="GO:0005975">
    <property type="term" value="P:carbohydrate metabolic process"/>
    <property type="evidence" value="ECO:0007669"/>
    <property type="project" value="InterPro"/>
</dbReference>
<feature type="compositionally biased region" description="Low complexity" evidence="2">
    <location>
        <begin position="415"/>
        <end position="433"/>
    </location>
</feature>
<feature type="region of interest" description="Disordered" evidence="2">
    <location>
        <begin position="667"/>
        <end position="709"/>
    </location>
</feature>
<reference evidence="6 7" key="1">
    <citation type="journal article" date="2019" name="Nat. Ecol. Evol.">
        <title>Megaphylogeny resolves global patterns of mushroom evolution.</title>
        <authorList>
            <person name="Varga T."/>
            <person name="Krizsan K."/>
            <person name="Foldi C."/>
            <person name="Dima B."/>
            <person name="Sanchez-Garcia M."/>
            <person name="Sanchez-Ramirez S."/>
            <person name="Szollosi G.J."/>
            <person name="Szarkandi J.G."/>
            <person name="Papp V."/>
            <person name="Albert L."/>
            <person name="Andreopoulos W."/>
            <person name="Angelini C."/>
            <person name="Antonin V."/>
            <person name="Barry K.W."/>
            <person name="Bougher N.L."/>
            <person name="Buchanan P."/>
            <person name="Buyck B."/>
            <person name="Bense V."/>
            <person name="Catcheside P."/>
            <person name="Chovatia M."/>
            <person name="Cooper J."/>
            <person name="Damon W."/>
            <person name="Desjardin D."/>
            <person name="Finy P."/>
            <person name="Geml J."/>
            <person name="Haridas S."/>
            <person name="Hughes K."/>
            <person name="Justo A."/>
            <person name="Karasinski D."/>
            <person name="Kautmanova I."/>
            <person name="Kiss B."/>
            <person name="Kocsube S."/>
            <person name="Kotiranta H."/>
            <person name="LaButti K.M."/>
            <person name="Lechner B.E."/>
            <person name="Liimatainen K."/>
            <person name="Lipzen A."/>
            <person name="Lukacs Z."/>
            <person name="Mihaltcheva S."/>
            <person name="Morgado L.N."/>
            <person name="Niskanen T."/>
            <person name="Noordeloos M.E."/>
            <person name="Ohm R.A."/>
            <person name="Ortiz-Santana B."/>
            <person name="Ovrebo C."/>
            <person name="Racz N."/>
            <person name="Riley R."/>
            <person name="Savchenko A."/>
            <person name="Shiryaev A."/>
            <person name="Soop K."/>
            <person name="Spirin V."/>
            <person name="Szebenyi C."/>
            <person name="Tomsovsky M."/>
            <person name="Tulloss R.E."/>
            <person name="Uehling J."/>
            <person name="Grigoriev I.V."/>
            <person name="Vagvolgyi C."/>
            <person name="Papp T."/>
            <person name="Martin F.M."/>
            <person name="Miettinen O."/>
            <person name="Hibbett D.S."/>
            <person name="Nagy L.G."/>
        </authorList>
    </citation>
    <scope>NUCLEOTIDE SEQUENCE [LARGE SCALE GENOMIC DNA]</scope>
    <source>
        <strain evidence="6 7">CBS 121175</strain>
    </source>
</reference>
<dbReference type="PROSITE" id="PS00562">
    <property type="entry name" value="CBM1_1"/>
    <property type="match status" value="1"/>
</dbReference>
<dbReference type="GO" id="GO:0030248">
    <property type="term" value="F:cellulose binding"/>
    <property type="evidence" value="ECO:0007669"/>
    <property type="project" value="InterPro"/>
</dbReference>
<organism evidence="6 7">
    <name type="scientific">Coprinopsis marcescibilis</name>
    <name type="common">Agaric fungus</name>
    <name type="synonym">Psathyrella marcescibilis</name>
    <dbReference type="NCBI Taxonomy" id="230819"/>
    <lineage>
        <taxon>Eukaryota</taxon>
        <taxon>Fungi</taxon>
        <taxon>Dikarya</taxon>
        <taxon>Basidiomycota</taxon>
        <taxon>Agaricomycotina</taxon>
        <taxon>Agaricomycetes</taxon>
        <taxon>Agaricomycetidae</taxon>
        <taxon>Agaricales</taxon>
        <taxon>Agaricineae</taxon>
        <taxon>Psathyrellaceae</taxon>
        <taxon>Coprinopsis</taxon>
    </lineage>
</organism>
<evidence type="ECO:0000256" key="1">
    <source>
        <dbReference type="ARBA" id="ARBA00022729"/>
    </source>
</evidence>
<feature type="compositionally biased region" description="Polar residues" evidence="2">
    <location>
        <begin position="535"/>
        <end position="547"/>
    </location>
</feature>
<dbReference type="InterPro" id="IPR035971">
    <property type="entry name" value="CBD_sf"/>
</dbReference>
<dbReference type="OrthoDB" id="2444812at2759"/>
<sequence>MLRASLVALVYGLALIAPLVSAQVCSGVGNPRYALNTHSGWRAGLVLTGLTMPRGIAVDPRGNLLVVQRGRGLTGHVLDANGCVTSTKTIISNTQINHGIDLTPDGRRIIASSADAAWSWDYDPVTMTATNQRLLVTGMNNPYHFTRTVLISKKNPNLFALNVGSNGNVDAPTRDPGAGRAQIRVFDYSTLPSNSVTYTSSYGKVLGYGLRNDVGIAQDRAGNFYSIVGDPATPRSIFGGYPECFTVWEPRDFTDSTKRAGDWFTQANSGTYNDAWCETNAVKPIVILPPHMAPLDFKFGLGNDTNMYVPFHGSWNREPPQGYRVVVVPGTFDAAGVWRPTGNLEATKTSWTNILTNSNEGACSGFSNANCFRPVGLAWSLNGENLYVSSDTSGEVFILKRPGGPSVDPNPPPISTVIPTTTSQPPLTTTSSNPPGPTQSLYGQCGGTGWGGPTLCPSGAVCRATNQFYSQCVPAETPEGSEGDPSESNKGAAEGEVKENAGPSHGWQAIFSPQHNAYYFYNSITQETTWVNPMEPSSSEAIASGSGNEAGPSNAVGQEAELAKGEEEASRTASTSKSHYAALQEAALAQGIDPALAHLDPTLLSGPSGVPTDANGIPLFSAKFNRHTGAFAKRDARDPSHLSEFERAKRMSEFYFDVDAWQNQLAEQGGSIDGDDQGNKRKRPSKKDLDRFKEQKKQKKLAKTAWLRS</sequence>
<feature type="chain" id="PRO_5022986735" evidence="3">
    <location>
        <begin position="23"/>
        <end position="709"/>
    </location>
</feature>
<dbReference type="SMART" id="SM00456">
    <property type="entry name" value="WW"/>
    <property type="match status" value="1"/>
</dbReference>
<dbReference type="Pfam" id="PF00734">
    <property type="entry name" value="CBM_1"/>
    <property type="match status" value="1"/>
</dbReference>
<dbReference type="Proteomes" id="UP000307440">
    <property type="component" value="Unassembled WGS sequence"/>
</dbReference>
<dbReference type="InterPro" id="IPR036020">
    <property type="entry name" value="WW_dom_sf"/>
</dbReference>
<proteinExistence type="predicted"/>
<dbReference type="InterPro" id="IPR000254">
    <property type="entry name" value="CBD"/>
</dbReference>
<dbReference type="Pfam" id="PF22807">
    <property type="entry name" value="TrAA12"/>
    <property type="match status" value="2"/>
</dbReference>
<dbReference type="PROSITE" id="PS50020">
    <property type="entry name" value="WW_DOMAIN_2"/>
    <property type="match status" value="1"/>
</dbReference>
<dbReference type="SUPFAM" id="SSF57180">
    <property type="entry name" value="Cellulose-binding domain"/>
    <property type="match status" value="1"/>
</dbReference>
<evidence type="ECO:0000259" key="5">
    <source>
        <dbReference type="PROSITE" id="PS51164"/>
    </source>
</evidence>
<dbReference type="SUPFAM" id="SSF50952">
    <property type="entry name" value="Soluble quinoprotein glucose dehydrogenase"/>
    <property type="match status" value="1"/>
</dbReference>
<feature type="compositionally biased region" description="Basic and acidic residues" evidence="2">
    <location>
        <begin position="561"/>
        <end position="570"/>
    </location>
</feature>
<dbReference type="SMART" id="SM00236">
    <property type="entry name" value="fCBD"/>
    <property type="match status" value="1"/>
</dbReference>
<dbReference type="GO" id="GO:0005576">
    <property type="term" value="C:extracellular region"/>
    <property type="evidence" value="ECO:0007669"/>
    <property type="project" value="InterPro"/>
</dbReference>
<dbReference type="PROSITE" id="PS51164">
    <property type="entry name" value="CBM1_2"/>
    <property type="match status" value="1"/>
</dbReference>
<feature type="signal peptide" evidence="3">
    <location>
        <begin position="1"/>
        <end position="22"/>
    </location>
</feature>
<accession>A0A5C3LIA7</accession>
<feature type="region of interest" description="Disordered" evidence="2">
    <location>
        <begin position="402"/>
        <end position="441"/>
    </location>
</feature>
<name>A0A5C3LIA7_COPMA</name>
<feature type="domain" description="WW" evidence="4">
    <location>
        <begin position="506"/>
        <end position="535"/>
    </location>
</feature>
<feature type="domain" description="CBM1" evidence="5">
    <location>
        <begin position="437"/>
        <end position="473"/>
    </location>
</feature>